<organism evidence="1 2">
    <name type="scientific">Cricetulus griseus</name>
    <name type="common">Chinese hamster</name>
    <name type="synonym">Cricetulus barabensis griseus</name>
    <dbReference type="NCBI Taxonomy" id="10029"/>
    <lineage>
        <taxon>Eukaryota</taxon>
        <taxon>Metazoa</taxon>
        <taxon>Chordata</taxon>
        <taxon>Craniata</taxon>
        <taxon>Vertebrata</taxon>
        <taxon>Euteleostomi</taxon>
        <taxon>Mammalia</taxon>
        <taxon>Eutheria</taxon>
        <taxon>Euarchontoglires</taxon>
        <taxon>Glires</taxon>
        <taxon>Rodentia</taxon>
        <taxon>Myomorpha</taxon>
        <taxon>Muroidea</taxon>
        <taxon>Cricetidae</taxon>
        <taxon>Cricetinae</taxon>
        <taxon>Cricetulus</taxon>
    </lineage>
</organism>
<dbReference type="Proteomes" id="UP000001075">
    <property type="component" value="Unassembled WGS sequence"/>
</dbReference>
<gene>
    <name evidence="1" type="ORF">I79_003003</name>
</gene>
<evidence type="ECO:0000313" key="2">
    <source>
        <dbReference type="Proteomes" id="UP000001075"/>
    </source>
</evidence>
<dbReference type="AlphaFoldDB" id="G3GYV0"/>
<evidence type="ECO:0000313" key="1">
    <source>
        <dbReference type="EMBL" id="EGW06127.1"/>
    </source>
</evidence>
<protein>
    <submittedName>
        <fullName evidence="1">Uncharacterized protein</fullName>
    </submittedName>
</protein>
<dbReference type="InParanoid" id="G3GYV0"/>
<dbReference type="EMBL" id="JH000069">
    <property type="protein sequence ID" value="EGW06127.1"/>
    <property type="molecule type" value="Genomic_DNA"/>
</dbReference>
<accession>G3GYV0</accession>
<sequence length="67" mass="7653">MPGRIHLVFGRLKDNGISKKVLVSPFWSPLDSVYAFSLRKKQENVHITEEWGKCFTSGRMCAPIEES</sequence>
<name>G3GYV0_CRIGR</name>
<reference evidence="2" key="1">
    <citation type="journal article" date="2011" name="Nat. Biotechnol.">
        <title>The genomic sequence of the Chinese hamster ovary (CHO)-K1 cell line.</title>
        <authorList>
            <person name="Xu X."/>
            <person name="Nagarajan H."/>
            <person name="Lewis N.E."/>
            <person name="Pan S."/>
            <person name="Cai Z."/>
            <person name="Liu X."/>
            <person name="Chen W."/>
            <person name="Xie M."/>
            <person name="Wang W."/>
            <person name="Hammond S."/>
            <person name="Andersen M.R."/>
            <person name="Neff N."/>
            <person name="Passarelli B."/>
            <person name="Koh W."/>
            <person name="Fan H.C."/>
            <person name="Wang J."/>
            <person name="Gui Y."/>
            <person name="Lee K.H."/>
            <person name="Betenbaugh M.J."/>
            <person name="Quake S.R."/>
            <person name="Famili I."/>
            <person name="Palsson B.O."/>
            <person name="Wang J."/>
        </authorList>
    </citation>
    <scope>NUCLEOTIDE SEQUENCE [LARGE SCALE GENOMIC DNA]</scope>
    <source>
        <strain evidence="2">CHO K1 cell line</strain>
    </source>
</reference>
<proteinExistence type="predicted"/>